<dbReference type="Proteomes" id="UP000218231">
    <property type="component" value="Unassembled WGS sequence"/>
</dbReference>
<feature type="region of interest" description="Disordered" evidence="1">
    <location>
        <begin position="119"/>
        <end position="154"/>
    </location>
</feature>
<name>A0A2A2M4X8_9BILA</name>
<protein>
    <submittedName>
        <fullName evidence="2">Uncharacterized protein</fullName>
    </submittedName>
</protein>
<comment type="caution">
    <text evidence="2">The sequence shown here is derived from an EMBL/GenBank/DDBJ whole genome shotgun (WGS) entry which is preliminary data.</text>
</comment>
<reference evidence="2 3" key="1">
    <citation type="journal article" date="2017" name="Curr. Biol.">
        <title>Genome architecture and evolution of a unichromosomal asexual nematode.</title>
        <authorList>
            <person name="Fradin H."/>
            <person name="Zegar C."/>
            <person name="Gutwein M."/>
            <person name="Lucas J."/>
            <person name="Kovtun M."/>
            <person name="Corcoran D."/>
            <person name="Baugh L.R."/>
            <person name="Kiontke K."/>
            <person name="Gunsalus K."/>
            <person name="Fitch D.H."/>
            <person name="Piano F."/>
        </authorList>
    </citation>
    <scope>NUCLEOTIDE SEQUENCE [LARGE SCALE GENOMIC DNA]</scope>
    <source>
        <strain evidence="2">PF1309</strain>
    </source>
</reference>
<sequence length="154" mass="15677">MNAARARAGKPSRRAKPRSTPSKRAGAAMLTAASVRSPHCSASNRLAPPIECPITARSGGSSAAASSKARANATTCACSPGERPCAGPSSDTTVWPLSTSRSINAANWVGRPSQPCISNTVGPCPQRNADNPKRKVMRSALASSGSSHGGRGCH</sequence>
<dbReference type="EMBL" id="LIAE01005185">
    <property type="protein sequence ID" value="PAV93494.1"/>
    <property type="molecule type" value="Genomic_DNA"/>
</dbReference>
<accession>A0A2A2M4X8</accession>
<gene>
    <name evidence="2" type="ORF">WR25_11421</name>
</gene>
<feature type="region of interest" description="Disordered" evidence="1">
    <location>
        <begin position="1"/>
        <end position="26"/>
    </location>
</feature>
<evidence type="ECO:0000313" key="3">
    <source>
        <dbReference type="Proteomes" id="UP000218231"/>
    </source>
</evidence>
<evidence type="ECO:0000313" key="2">
    <source>
        <dbReference type="EMBL" id="PAV93494.1"/>
    </source>
</evidence>
<feature type="compositionally biased region" description="Basic residues" evidence="1">
    <location>
        <begin position="7"/>
        <end position="17"/>
    </location>
</feature>
<evidence type="ECO:0000256" key="1">
    <source>
        <dbReference type="SAM" id="MobiDB-lite"/>
    </source>
</evidence>
<dbReference type="AlphaFoldDB" id="A0A2A2M4X8"/>
<keyword evidence="3" id="KW-1185">Reference proteome</keyword>
<proteinExistence type="predicted"/>
<organism evidence="2 3">
    <name type="scientific">Diploscapter pachys</name>
    <dbReference type="NCBI Taxonomy" id="2018661"/>
    <lineage>
        <taxon>Eukaryota</taxon>
        <taxon>Metazoa</taxon>
        <taxon>Ecdysozoa</taxon>
        <taxon>Nematoda</taxon>
        <taxon>Chromadorea</taxon>
        <taxon>Rhabditida</taxon>
        <taxon>Rhabditina</taxon>
        <taxon>Rhabditomorpha</taxon>
        <taxon>Rhabditoidea</taxon>
        <taxon>Rhabditidae</taxon>
        <taxon>Diploscapter</taxon>
    </lineage>
</organism>